<evidence type="ECO:0000313" key="13">
    <source>
        <dbReference type="Proteomes" id="UP000028922"/>
    </source>
</evidence>
<dbReference type="HAMAP" id="MF_00222">
    <property type="entry name" value="Shikimate_DH_AroE"/>
    <property type="match status" value="1"/>
</dbReference>
<feature type="binding site" evidence="8">
    <location>
        <begin position="132"/>
        <end position="136"/>
    </location>
    <ligand>
        <name>NADP(+)</name>
        <dbReference type="ChEBI" id="CHEBI:58349"/>
    </ligand>
</feature>
<feature type="domain" description="Quinate/shikimate 5-dehydrogenase/glutamyl-tRNA reductase" evidence="9">
    <location>
        <begin position="122"/>
        <end position="200"/>
    </location>
</feature>
<evidence type="ECO:0000259" key="10">
    <source>
        <dbReference type="Pfam" id="PF08501"/>
    </source>
</evidence>
<name>A0A086CHZ0_9CHRO</name>
<dbReference type="GO" id="GO:0009423">
    <property type="term" value="P:chorismate biosynthetic process"/>
    <property type="evidence" value="ECO:0007669"/>
    <property type="project" value="UniProtKB-UniRule"/>
</dbReference>
<comment type="caution">
    <text evidence="12">The sequence shown here is derived from an EMBL/GenBank/DDBJ whole genome shotgun (WGS) entry which is preliminary data.</text>
</comment>
<evidence type="ECO:0000256" key="5">
    <source>
        <dbReference type="ARBA" id="ARBA00023002"/>
    </source>
</evidence>
<dbReference type="Proteomes" id="UP000028922">
    <property type="component" value="Unassembled WGS sequence"/>
</dbReference>
<comment type="function">
    <text evidence="8">Involved in the biosynthesis of the chorismate, which leads to the biosynthesis of aromatic amino acids. Catalyzes the reversible NADPH linked reduction of 3-dehydroshikimate (DHSA) to yield shikimate (SA).</text>
</comment>
<evidence type="ECO:0000256" key="7">
    <source>
        <dbReference type="ARBA" id="ARBA00049442"/>
    </source>
</evidence>
<dbReference type="GO" id="GO:0019632">
    <property type="term" value="P:shikimate metabolic process"/>
    <property type="evidence" value="ECO:0007669"/>
    <property type="project" value="InterPro"/>
</dbReference>
<feature type="binding site" evidence="8">
    <location>
        <position position="108"/>
    </location>
    <ligand>
        <name>shikimate</name>
        <dbReference type="ChEBI" id="CHEBI:36208"/>
    </ligand>
</feature>
<dbReference type="InterPro" id="IPR041121">
    <property type="entry name" value="SDH_C"/>
</dbReference>
<dbReference type="Pfam" id="PF18317">
    <property type="entry name" value="SDH_C"/>
    <property type="match status" value="1"/>
</dbReference>
<dbReference type="InterPro" id="IPR046346">
    <property type="entry name" value="Aminoacid_DH-like_N_sf"/>
</dbReference>
<reference evidence="12 13" key="1">
    <citation type="submission" date="2014-08" db="EMBL/GenBank/DDBJ databases">
        <title>Comparative genomics reveals surprising divergence of two closely related strains of uncultivated UCYN-A cyanobacteria.</title>
        <authorList>
            <person name="Bombar D."/>
            <person name="Heller P."/>
            <person name="Sanchez-Baracaldo P."/>
            <person name="Carter B.J."/>
            <person name="Zert J.P."/>
        </authorList>
    </citation>
    <scope>NUCLEOTIDE SEQUENCE [LARGE SCALE GENOMIC DNA]</scope>
</reference>
<dbReference type="PANTHER" id="PTHR21089">
    <property type="entry name" value="SHIKIMATE DEHYDROGENASE"/>
    <property type="match status" value="1"/>
</dbReference>
<dbReference type="InterPro" id="IPR022893">
    <property type="entry name" value="Shikimate_DH_fam"/>
</dbReference>
<dbReference type="UniPathway" id="UPA00053">
    <property type="reaction ID" value="UER00087"/>
</dbReference>
<feature type="domain" description="Shikimate dehydrogenase substrate binding N-terminal" evidence="10">
    <location>
        <begin position="13"/>
        <end position="95"/>
    </location>
</feature>
<feature type="binding site" evidence="8">
    <location>
        <position position="232"/>
    </location>
    <ligand>
        <name>shikimate</name>
        <dbReference type="ChEBI" id="CHEBI:36208"/>
    </ligand>
</feature>
<evidence type="ECO:0000259" key="9">
    <source>
        <dbReference type="Pfam" id="PF01488"/>
    </source>
</evidence>
<dbReference type="InterPro" id="IPR006151">
    <property type="entry name" value="Shikm_DH/Glu-tRNA_Rdtase"/>
</dbReference>
<feature type="binding site" evidence="8">
    <location>
        <position position="253"/>
    </location>
    <ligand>
        <name>NADP(+)</name>
        <dbReference type="ChEBI" id="CHEBI:58349"/>
    </ligand>
</feature>
<dbReference type="NCBIfam" id="TIGR00507">
    <property type="entry name" value="aroE"/>
    <property type="match status" value="1"/>
</dbReference>
<accession>A0A086CHZ0</accession>
<feature type="binding site" evidence="8">
    <location>
        <position position="230"/>
    </location>
    <ligand>
        <name>NADP(+)</name>
        <dbReference type="ChEBI" id="CHEBI:58349"/>
    </ligand>
</feature>
<keyword evidence="5 8" id="KW-0560">Oxidoreductase</keyword>
<evidence type="ECO:0000256" key="6">
    <source>
        <dbReference type="ARBA" id="ARBA00023141"/>
    </source>
</evidence>
<dbReference type="STRING" id="1527444.ucyna2_00433"/>
<dbReference type="SUPFAM" id="SSF53223">
    <property type="entry name" value="Aminoacid dehydrogenase-like, N-terminal domain"/>
    <property type="match status" value="1"/>
</dbReference>
<dbReference type="eggNOG" id="COG0169">
    <property type="taxonomic scope" value="Bacteria"/>
</dbReference>
<evidence type="ECO:0000313" key="12">
    <source>
        <dbReference type="EMBL" id="KFF41804.1"/>
    </source>
</evidence>
<feature type="binding site" evidence="8">
    <location>
        <position position="93"/>
    </location>
    <ligand>
        <name>shikimate</name>
        <dbReference type="ChEBI" id="CHEBI:36208"/>
    </ligand>
</feature>
<comment type="caution">
    <text evidence="8">Lacks conserved residue(s) required for the propagation of feature annotation.</text>
</comment>
<feature type="binding site" evidence="8">
    <location>
        <position position="68"/>
    </location>
    <ligand>
        <name>shikimate</name>
        <dbReference type="ChEBI" id="CHEBI:36208"/>
    </ligand>
</feature>
<keyword evidence="6 8" id="KW-0057">Aromatic amino acid biosynthesis</keyword>
<dbReference type="SUPFAM" id="SSF51735">
    <property type="entry name" value="NAD(P)-binding Rossmann-fold domains"/>
    <property type="match status" value="1"/>
</dbReference>
<feature type="domain" description="SDH C-terminal" evidence="11">
    <location>
        <begin position="254"/>
        <end position="283"/>
    </location>
</feature>
<proteinExistence type="inferred from homology"/>
<dbReference type="PATRIC" id="fig|1527444.3.peg.415"/>
<comment type="pathway">
    <text evidence="1 8">Metabolic intermediate biosynthesis; chorismate biosynthesis; chorismate from D-erythrose 4-phosphate and phosphoenolpyruvate: step 4/7.</text>
</comment>
<dbReference type="InterPro" id="IPR011342">
    <property type="entry name" value="Shikimate_DH"/>
</dbReference>
<feature type="binding site" evidence="8">
    <location>
        <begin position="21"/>
        <end position="23"/>
    </location>
    <ligand>
        <name>shikimate</name>
        <dbReference type="ChEBI" id="CHEBI:36208"/>
    </ligand>
</feature>
<dbReference type="Gene3D" id="3.40.50.720">
    <property type="entry name" value="NAD(P)-binding Rossmann-like Domain"/>
    <property type="match status" value="1"/>
</dbReference>
<dbReference type="GO" id="GO:0005829">
    <property type="term" value="C:cytosol"/>
    <property type="evidence" value="ECO:0007669"/>
    <property type="project" value="TreeGrafter"/>
</dbReference>
<sequence>MYQITGKTKLLGIIGDPVEHSLSPIMHNTVISELEMDYIYVPFTVTQKHLNSALIGLANIGVVGFNVTIPHKETILPLLFKATKVSQLIGAVNTVWYTDEGWYGTNTDVVGILASLKPLNYNWSNTKPIILGYGGAAKAAMVALAELGCTEIIIVGRNYDRLKNFRERWSASELFDCINIYRFSELPKILDKTQLLINATPIGMYPNINHSPIAKEILKQLPNTAIIYDLIYTPSSTILLQDAANLGLATINGSKMLVHQGAAALGLWLQKEVPIDLMYRSLMNYLQKN</sequence>
<feature type="binding site" evidence="8">
    <location>
        <position position="260"/>
    </location>
    <ligand>
        <name>shikimate</name>
        <dbReference type="ChEBI" id="CHEBI:36208"/>
    </ligand>
</feature>
<dbReference type="EMBL" id="JPSP01000003">
    <property type="protein sequence ID" value="KFF41804.1"/>
    <property type="molecule type" value="Genomic_DNA"/>
</dbReference>
<dbReference type="InterPro" id="IPR036291">
    <property type="entry name" value="NAD(P)-bd_dom_sf"/>
</dbReference>
<dbReference type="EC" id="1.1.1.25" evidence="2 8"/>
<evidence type="ECO:0000256" key="3">
    <source>
        <dbReference type="ARBA" id="ARBA00022605"/>
    </source>
</evidence>
<dbReference type="GO" id="GO:0004764">
    <property type="term" value="F:shikimate 3-dehydrogenase (NADP+) activity"/>
    <property type="evidence" value="ECO:0007669"/>
    <property type="project" value="UniProtKB-UniRule"/>
</dbReference>
<comment type="catalytic activity">
    <reaction evidence="7 8">
        <text>shikimate + NADP(+) = 3-dehydroshikimate + NADPH + H(+)</text>
        <dbReference type="Rhea" id="RHEA:17737"/>
        <dbReference type="ChEBI" id="CHEBI:15378"/>
        <dbReference type="ChEBI" id="CHEBI:16630"/>
        <dbReference type="ChEBI" id="CHEBI:36208"/>
        <dbReference type="ChEBI" id="CHEBI:57783"/>
        <dbReference type="ChEBI" id="CHEBI:58349"/>
        <dbReference type="EC" id="1.1.1.25"/>
    </reaction>
</comment>
<evidence type="ECO:0000256" key="8">
    <source>
        <dbReference type="HAMAP-Rule" id="MF_00222"/>
    </source>
</evidence>
<organism evidence="12 13">
    <name type="scientific">Candidatus Atelocyanobacterium thalassa isolate SIO64986</name>
    <dbReference type="NCBI Taxonomy" id="1527444"/>
    <lineage>
        <taxon>Bacteria</taxon>
        <taxon>Bacillati</taxon>
        <taxon>Cyanobacteriota</taxon>
        <taxon>Cyanophyceae</taxon>
        <taxon>Oscillatoriophycideae</taxon>
        <taxon>Chroococcales</taxon>
        <taxon>Aphanothecaceae</taxon>
        <taxon>Candidatus Atelocyanobacterium</taxon>
        <taxon>Candidatus Atelocyanobacterium thalassae</taxon>
    </lineage>
</organism>
<dbReference type="InterPro" id="IPR013708">
    <property type="entry name" value="Shikimate_DH-bd_N"/>
</dbReference>
<dbReference type="GO" id="GO:0050661">
    <property type="term" value="F:NADP binding"/>
    <property type="evidence" value="ECO:0007669"/>
    <property type="project" value="InterPro"/>
</dbReference>
<dbReference type="Gene3D" id="3.40.50.10860">
    <property type="entry name" value="Leucine Dehydrogenase, chain A, domain 1"/>
    <property type="match status" value="1"/>
</dbReference>
<evidence type="ECO:0000256" key="2">
    <source>
        <dbReference type="ARBA" id="ARBA00012962"/>
    </source>
</evidence>
<dbReference type="PANTHER" id="PTHR21089:SF1">
    <property type="entry name" value="BIFUNCTIONAL 3-DEHYDROQUINATE DEHYDRATASE_SHIKIMATE DEHYDROGENASE, CHLOROPLASTIC"/>
    <property type="match status" value="1"/>
</dbReference>
<protein>
    <recommendedName>
        <fullName evidence="2 8">Shikimate dehydrogenase (NADP(+))</fullName>
        <shortName evidence="8">SDH</shortName>
        <ecNumber evidence="2 8">1.1.1.25</ecNumber>
    </recommendedName>
</protein>
<keyword evidence="4 8" id="KW-0521">NADP</keyword>
<feature type="active site" description="Proton acceptor" evidence="8">
    <location>
        <position position="72"/>
    </location>
</feature>
<dbReference type="GO" id="GO:0008652">
    <property type="term" value="P:amino acid biosynthetic process"/>
    <property type="evidence" value="ECO:0007669"/>
    <property type="project" value="UniProtKB-KW"/>
</dbReference>
<comment type="similarity">
    <text evidence="8">Belongs to the shikimate dehydrogenase family.</text>
</comment>
<dbReference type="GO" id="GO:0009073">
    <property type="term" value="P:aromatic amino acid family biosynthetic process"/>
    <property type="evidence" value="ECO:0007669"/>
    <property type="project" value="UniProtKB-KW"/>
</dbReference>
<dbReference type="Pfam" id="PF08501">
    <property type="entry name" value="Shikimate_dh_N"/>
    <property type="match status" value="1"/>
</dbReference>
<dbReference type="Pfam" id="PF01488">
    <property type="entry name" value="Shikimate_DH"/>
    <property type="match status" value="1"/>
</dbReference>
<comment type="subunit">
    <text evidence="8">Homodimer.</text>
</comment>
<evidence type="ECO:0000256" key="4">
    <source>
        <dbReference type="ARBA" id="ARBA00022857"/>
    </source>
</evidence>
<dbReference type="CDD" id="cd01065">
    <property type="entry name" value="NAD_bind_Shikimate_DH"/>
    <property type="match status" value="1"/>
</dbReference>
<dbReference type="AlphaFoldDB" id="A0A086CHZ0"/>
<evidence type="ECO:0000259" key="11">
    <source>
        <dbReference type="Pfam" id="PF18317"/>
    </source>
</evidence>
<dbReference type="NCBIfam" id="NF001314">
    <property type="entry name" value="PRK00258.2-2"/>
    <property type="match status" value="1"/>
</dbReference>
<gene>
    <name evidence="8" type="primary">aroE</name>
    <name evidence="12" type="ORF">ucyna2_00433</name>
</gene>
<evidence type="ECO:0000256" key="1">
    <source>
        <dbReference type="ARBA" id="ARBA00004871"/>
    </source>
</evidence>
<keyword evidence="3 8" id="KW-0028">Amino-acid biosynthesis</keyword>